<keyword evidence="2" id="KW-1133">Transmembrane helix</keyword>
<name>A0A818JQP8_9BILA</name>
<evidence type="ECO:0000256" key="3">
    <source>
        <dbReference type="SAM" id="SignalP"/>
    </source>
</evidence>
<dbReference type="Pfam" id="PF01105">
    <property type="entry name" value="EMP24_GP25L"/>
    <property type="match status" value="1"/>
</dbReference>
<evidence type="ECO:0000313" key="5">
    <source>
        <dbReference type="EMBL" id="CAF0869254.1"/>
    </source>
</evidence>
<evidence type="ECO:0000256" key="1">
    <source>
        <dbReference type="RuleBase" id="RU003827"/>
    </source>
</evidence>
<dbReference type="EMBL" id="CAJNOU010000503">
    <property type="protein sequence ID" value="CAF1016686.1"/>
    <property type="molecule type" value="Genomic_DNA"/>
</dbReference>
<dbReference type="EMBL" id="CAJOBE010000026">
    <property type="protein sequence ID" value="CAF3543914.1"/>
    <property type="molecule type" value="Genomic_DNA"/>
</dbReference>
<gene>
    <name evidence="7" type="ORF">FNK824_LOCUS608</name>
    <name evidence="8" type="ORF">OTI717_LOCUS17822</name>
    <name evidence="5" type="ORF">RFH988_LOCUS7380</name>
    <name evidence="6" type="ORF">SEV965_LOCUS11586</name>
</gene>
<accession>A0A818JQP8</accession>
<dbReference type="EMBL" id="CAJNOO010000233">
    <property type="protein sequence ID" value="CAF0869254.1"/>
    <property type="molecule type" value="Genomic_DNA"/>
</dbReference>
<dbReference type="Proteomes" id="UP000663889">
    <property type="component" value="Unassembled WGS sequence"/>
</dbReference>
<dbReference type="OrthoDB" id="10037706at2759"/>
<keyword evidence="2" id="KW-0472">Membrane</keyword>
<evidence type="ECO:0000313" key="8">
    <source>
        <dbReference type="EMBL" id="CAF3792891.1"/>
    </source>
</evidence>
<keyword evidence="3" id="KW-0732">Signal</keyword>
<organism evidence="7 9">
    <name type="scientific">Rotaria sordida</name>
    <dbReference type="NCBI Taxonomy" id="392033"/>
    <lineage>
        <taxon>Eukaryota</taxon>
        <taxon>Metazoa</taxon>
        <taxon>Spiralia</taxon>
        <taxon>Gnathifera</taxon>
        <taxon>Rotifera</taxon>
        <taxon>Eurotatoria</taxon>
        <taxon>Bdelloidea</taxon>
        <taxon>Philodinida</taxon>
        <taxon>Philodinidae</taxon>
        <taxon>Rotaria</taxon>
    </lineage>
</organism>
<dbReference type="AlphaFoldDB" id="A0A818JQP8"/>
<dbReference type="Proteomes" id="UP000663874">
    <property type="component" value="Unassembled WGS sequence"/>
</dbReference>
<evidence type="ECO:0000259" key="4">
    <source>
        <dbReference type="PROSITE" id="PS50866"/>
    </source>
</evidence>
<evidence type="ECO:0000256" key="2">
    <source>
        <dbReference type="SAM" id="Phobius"/>
    </source>
</evidence>
<feature type="transmembrane region" description="Helical" evidence="2">
    <location>
        <begin position="190"/>
        <end position="213"/>
    </location>
</feature>
<proteinExistence type="inferred from homology"/>
<dbReference type="Proteomes" id="UP000663823">
    <property type="component" value="Unassembled WGS sequence"/>
</dbReference>
<dbReference type="InterPro" id="IPR009038">
    <property type="entry name" value="GOLD_dom"/>
</dbReference>
<dbReference type="Proteomes" id="UP000663882">
    <property type="component" value="Unassembled WGS sequence"/>
</dbReference>
<feature type="chain" id="PRO_5035615279" description="GOLD domain-containing protein" evidence="3">
    <location>
        <begin position="21"/>
        <end position="224"/>
    </location>
</feature>
<evidence type="ECO:0000313" key="7">
    <source>
        <dbReference type="EMBL" id="CAF3543914.1"/>
    </source>
</evidence>
<reference evidence="7" key="1">
    <citation type="submission" date="2021-02" db="EMBL/GenBank/DDBJ databases">
        <authorList>
            <person name="Nowell W R."/>
        </authorList>
    </citation>
    <scope>NUCLEOTIDE SEQUENCE</scope>
</reference>
<sequence length="224" mass="26025">MIFAYVWFLLFSGIVSIIAAQDSEHLKEMRFKLWLQPDAEECYHELIDNGTSIYFIYEILNAQTHDSSIIAFFRNATNGDVVAVSTAPQRGHLQLIANATSVIDICMTHTKSDNSAKYISVFLHVYHIEKIAASMKDKEDFDNSSIIAHNSIDFISYHIRVIREKQMELQMINQKDSYLLEQNILWVNRWAILHISLIISCSVFQTFFIRRLFQTPITTKRVKK</sequence>
<evidence type="ECO:0000313" key="9">
    <source>
        <dbReference type="Proteomes" id="UP000663874"/>
    </source>
</evidence>
<feature type="signal peptide" evidence="3">
    <location>
        <begin position="1"/>
        <end position="20"/>
    </location>
</feature>
<protein>
    <recommendedName>
        <fullName evidence="4">GOLD domain-containing protein</fullName>
    </recommendedName>
</protein>
<dbReference type="SMART" id="SM01190">
    <property type="entry name" value="EMP24_GP25L"/>
    <property type="match status" value="1"/>
</dbReference>
<comment type="caution">
    <text evidence="7">The sequence shown here is derived from an EMBL/GenBank/DDBJ whole genome shotgun (WGS) entry which is preliminary data.</text>
</comment>
<dbReference type="GO" id="GO:0016020">
    <property type="term" value="C:membrane"/>
    <property type="evidence" value="ECO:0007669"/>
    <property type="project" value="UniProtKB-SubCell"/>
</dbReference>
<dbReference type="EMBL" id="CAJOAX010002390">
    <property type="protein sequence ID" value="CAF3792891.1"/>
    <property type="molecule type" value="Genomic_DNA"/>
</dbReference>
<dbReference type="PROSITE" id="PS50866">
    <property type="entry name" value="GOLD"/>
    <property type="match status" value="1"/>
</dbReference>
<comment type="similarity">
    <text evidence="1">Belongs to the EMP24/GP25L family.</text>
</comment>
<evidence type="ECO:0000313" key="6">
    <source>
        <dbReference type="EMBL" id="CAF1016686.1"/>
    </source>
</evidence>
<comment type="subcellular location">
    <subcellularLocation>
        <location evidence="1">Membrane</location>
        <topology evidence="1">Single-pass type I membrane protein</topology>
    </subcellularLocation>
</comment>
<keyword evidence="1 2" id="KW-0812">Transmembrane</keyword>
<feature type="domain" description="GOLD" evidence="4">
    <location>
        <begin position="40"/>
        <end position="127"/>
    </location>
</feature>